<evidence type="ECO:0000256" key="13">
    <source>
        <dbReference type="ARBA" id="ARBA00023204"/>
    </source>
</evidence>
<dbReference type="AlphaFoldDB" id="A0A7S8E9N8"/>
<evidence type="ECO:0000256" key="2">
    <source>
        <dbReference type="ARBA" id="ARBA00008711"/>
    </source>
</evidence>
<feature type="active site" description="Nucleophile; methyl group acceptor from methylphosphotriester" evidence="16">
    <location>
        <position position="40"/>
    </location>
</feature>
<keyword evidence="13 15" id="KW-0234">DNA repair</keyword>
<evidence type="ECO:0000256" key="17">
    <source>
        <dbReference type="PIRSR" id="PIRSR000409-3"/>
    </source>
</evidence>
<keyword evidence="10 19" id="KW-0238">DNA-binding</keyword>
<keyword evidence="12" id="KW-0804">Transcription</keyword>
<dbReference type="SUPFAM" id="SSF57884">
    <property type="entry name" value="Ada DNA repair protein, N-terminal domain (N-Ada 10)"/>
    <property type="match status" value="1"/>
</dbReference>
<dbReference type="InterPro" id="IPR036388">
    <property type="entry name" value="WH-like_DNA-bd_sf"/>
</dbReference>
<dbReference type="GO" id="GO:0003908">
    <property type="term" value="F:methylated-DNA-[protein]-cysteine S-methyltransferase activity"/>
    <property type="evidence" value="ECO:0007669"/>
    <property type="project" value="UniProtKB-UniRule"/>
</dbReference>
<dbReference type="Pfam" id="PF01035">
    <property type="entry name" value="DNA_binding_1"/>
    <property type="match status" value="1"/>
</dbReference>
<comment type="similarity">
    <text evidence="2 15">Belongs to the MGMT family.</text>
</comment>
<dbReference type="Proteomes" id="UP000594468">
    <property type="component" value="Chromosome"/>
</dbReference>
<dbReference type="FunFam" id="1.10.10.10:FF:000214">
    <property type="entry name" value="Methylated-DNA--protein-cysteine methyltransferase"/>
    <property type="match status" value="1"/>
</dbReference>
<evidence type="ECO:0000256" key="1">
    <source>
        <dbReference type="ARBA" id="ARBA00001286"/>
    </source>
</evidence>
<keyword evidence="5 15" id="KW-0808">Transferase</keyword>
<dbReference type="InterPro" id="IPR016221">
    <property type="entry name" value="Bifunct_regulatory_prot_Ada"/>
</dbReference>
<dbReference type="GO" id="GO:0008270">
    <property type="term" value="F:zinc ion binding"/>
    <property type="evidence" value="ECO:0007669"/>
    <property type="project" value="InterPro"/>
</dbReference>
<evidence type="ECO:0000256" key="6">
    <source>
        <dbReference type="ARBA" id="ARBA00022723"/>
    </source>
</evidence>
<comment type="subcellular location">
    <subcellularLocation>
        <location evidence="15">Cytoplasm</location>
    </subcellularLocation>
</comment>
<dbReference type="RefSeq" id="WP_195171011.1">
    <property type="nucleotide sequence ID" value="NZ_CP062983.1"/>
</dbReference>
<feature type="binding site" evidence="17">
    <location>
        <position position="40"/>
    </location>
    <ligand>
        <name>Zn(2+)</name>
        <dbReference type="ChEBI" id="CHEBI:29105"/>
    </ligand>
</feature>
<dbReference type="InterPro" id="IPR036631">
    <property type="entry name" value="MGMT_N_sf"/>
</dbReference>
<evidence type="ECO:0000256" key="8">
    <source>
        <dbReference type="ARBA" id="ARBA00022833"/>
    </source>
</evidence>
<dbReference type="InterPro" id="IPR001497">
    <property type="entry name" value="MethylDNA_cys_MeTrfase_AS"/>
</dbReference>
<dbReference type="CDD" id="cd06445">
    <property type="entry name" value="ATase"/>
    <property type="match status" value="1"/>
</dbReference>
<comment type="function">
    <text evidence="15">Involved in the cellular defense against the biological effects of O6-methylguanine (O6-MeG) and O4-methylthymine (O4-MeT) in DNA. Repairs the methylated nucleobase in DNA by stoichiometrically transferring the methyl group to a cysteine residue in the enzyme. This is a suicide reaction: the enzyme is irreversibly inactivated.</text>
</comment>
<dbReference type="InterPro" id="IPR018060">
    <property type="entry name" value="HTH_AraC"/>
</dbReference>
<feature type="active site" description="Nucleophile; methyl group acceptor" evidence="15">
    <location>
        <position position="325"/>
    </location>
</feature>
<feature type="domain" description="HTH araC/xylS-type" evidence="18">
    <location>
        <begin position="90"/>
        <end position="187"/>
    </location>
</feature>
<feature type="binding site" evidence="17">
    <location>
        <position position="71"/>
    </location>
    <ligand>
        <name>Zn(2+)</name>
        <dbReference type="ChEBI" id="CHEBI:29105"/>
    </ligand>
</feature>
<dbReference type="PROSITE" id="PS00374">
    <property type="entry name" value="MGMT"/>
    <property type="match status" value="1"/>
</dbReference>
<dbReference type="GO" id="GO:0032259">
    <property type="term" value="P:methylation"/>
    <property type="evidence" value="ECO:0007669"/>
    <property type="project" value="UniProtKB-KW"/>
</dbReference>
<organism evidence="19 20">
    <name type="scientific">Phototrophicus methaneseepsis</name>
    <dbReference type="NCBI Taxonomy" id="2710758"/>
    <lineage>
        <taxon>Bacteria</taxon>
        <taxon>Bacillati</taxon>
        <taxon>Chloroflexota</taxon>
        <taxon>Candidatus Thermofontia</taxon>
        <taxon>Phototrophicales</taxon>
        <taxon>Phototrophicaceae</taxon>
        <taxon>Phototrophicus</taxon>
    </lineage>
</organism>
<feature type="binding site" evidence="17">
    <location>
        <position position="44"/>
    </location>
    <ligand>
        <name>Zn(2+)</name>
        <dbReference type="ChEBI" id="CHEBI:29105"/>
    </ligand>
</feature>
<dbReference type="SUPFAM" id="SSF53155">
    <property type="entry name" value="Methylated DNA-protein cysteine methyltransferase domain"/>
    <property type="match status" value="1"/>
</dbReference>
<dbReference type="Gene3D" id="3.30.160.70">
    <property type="entry name" value="Methylated DNA-protein cysteine methyltransferase domain"/>
    <property type="match status" value="1"/>
</dbReference>
<dbReference type="NCBIfam" id="NF011964">
    <property type="entry name" value="PRK15435.1"/>
    <property type="match status" value="1"/>
</dbReference>
<dbReference type="InterPro" id="IPR008332">
    <property type="entry name" value="MethylG_MeTrfase_N"/>
</dbReference>
<dbReference type="Gene3D" id="1.10.10.60">
    <property type="entry name" value="Homeodomain-like"/>
    <property type="match status" value="1"/>
</dbReference>
<evidence type="ECO:0000256" key="4">
    <source>
        <dbReference type="ARBA" id="ARBA00022603"/>
    </source>
</evidence>
<accession>A0A7S8E9N8</accession>
<dbReference type="Pfam" id="PF02870">
    <property type="entry name" value="Methyltransf_1N"/>
    <property type="match status" value="1"/>
</dbReference>
<dbReference type="PIRSF" id="PIRSF000409">
    <property type="entry name" value="Ada"/>
    <property type="match status" value="1"/>
</dbReference>
<keyword evidence="3 15" id="KW-0963">Cytoplasm</keyword>
<gene>
    <name evidence="19" type="primary">ada</name>
    <name evidence="19" type="ORF">G4Y79_00790</name>
</gene>
<evidence type="ECO:0000256" key="3">
    <source>
        <dbReference type="ARBA" id="ARBA00022490"/>
    </source>
</evidence>
<dbReference type="SUPFAM" id="SSF46689">
    <property type="entry name" value="Homeodomain-like"/>
    <property type="match status" value="1"/>
</dbReference>
<dbReference type="Gene3D" id="3.40.10.10">
    <property type="entry name" value="DNA Methylphosphotriester Repair Domain"/>
    <property type="match status" value="1"/>
</dbReference>
<dbReference type="GO" id="GO:0005737">
    <property type="term" value="C:cytoplasm"/>
    <property type="evidence" value="ECO:0007669"/>
    <property type="project" value="UniProtKB-SubCell"/>
</dbReference>
<evidence type="ECO:0000256" key="14">
    <source>
        <dbReference type="ARBA" id="ARBA00049348"/>
    </source>
</evidence>
<dbReference type="InterPro" id="IPR004026">
    <property type="entry name" value="Ada_DNA_repair_Zn-bd"/>
</dbReference>
<keyword evidence="6 17" id="KW-0479">Metal-binding</keyword>
<evidence type="ECO:0000256" key="9">
    <source>
        <dbReference type="ARBA" id="ARBA00023015"/>
    </source>
</evidence>
<keyword evidence="7 15" id="KW-0227">DNA damage</keyword>
<evidence type="ECO:0000256" key="7">
    <source>
        <dbReference type="ARBA" id="ARBA00022763"/>
    </source>
</evidence>
<dbReference type="InterPro" id="IPR035451">
    <property type="entry name" value="Ada-like_dom_sf"/>
</dbReference>
<dbReference type="NCBIfam" id="TIGR00589">
    <property type="entry name" value="ogt"/>
    <property type="match status" value="1"/>
</dbReference>
<dbReference type="GO" id="GO:0043565">
    <property type="term" value="F:sequence-specific DNA binding"/>
    <property type="evidence" value="ECO:0007669"/>
    <property type="project" value="InterPro"/>
</dbReference>
<comment type="catalytic activity">
    <reaction evidence="1 15">
        <text>a 4-O-methyl-thymidine in DNA + L-cysteinyl-[protein] = a thymidine in DNA + S-methyl-L-cysteinyl-[protein]</text>
        <dbReference type="Rhea" id="RHEA:53428"/>
        <dbReference type="Rhea" id="RHEA-COMP:10131"/>
        <dbReference type="Rhea" id="RHEA-COMP:10132"/>
        <dbReference type="Rhea" id="RHEA-COMP:13555"/>
        <dbReference type="Rhea" id="RHEA-COMP:13556"/>
        <dbReference type="ChEBI" id="CHEBI:29950"/>
        <dbReference type="ChEBI" id="CHEBI:82612"/>
        <dbReference type="ChEBI" id="CHEBI:137386"/>
        <dbReference type="ChEBI" id="CHEBI:137387"/>
        <dbReference type="EC" id="2.1.1.63"/>
    </reaction>
</comment>
<keyword evidence="4 15" id="KW-0489">Methyltransferase</keyword>
<dbReference type="SMART" id="SM00342">
    <property type="entry name" value="HTH_ARAC"/>
    <property type="match status" value="1"/>
</dbReference>
<comment type="catalytic activity">
    <reaction evidence="14 15">
        <text>a 6-O-methyl-2'-deoxyguanosine in DNA + L-cysteinyl-[protein] = S-methyl-L-cysteinyl-[protein] + a 2'-deoxyguanosine in DNA</text>
        <dbReference type="Rhea" id="RHEA:24000"/>
        <dbReference type="Rhea" id="RHEA-COMP:10131"/>
        <dbReference type="Rhea" id="RHEA-COMP:10132"/>
        <dbReference type="Rhea" id="RHEA-COMP:11367"/>
        <dbReference type="Rhea" id="RHEA-COMP:11368"/>
        <dbReference type="ChEBI" id="CHEBI:29950"/>
        <dbReference type="ChEBI" id="CHEBI:82612"/>
        <dbReference type="ChEBI" id="CHEBI:85445"/>
        <dbReference type="ChEBI" id="CHEBI:85448"/>
        <dbReference type="EC" id="2.1.1.63"/>
    </reaction>
</comment>
<dbReference type="HAMAP" id="MF_00772">
    <property type="entry name" value="OGT"/>
    <property type="match status" value="1"/>
</dbReference>
<dbReference type="PANTHER" id="PTHR10815">
    <property type="entry name" value="METHYLATED-DNA--PROTEIN-CYSTEINE METHYLTRANSFERASE"/>
    <property type="match status" value="1"/>
</dbReference>
<sequence>MIQEFTLDLTEDVCYKAVANGDPAYDGQFVVAVKTTGIYCRPSCPARTPKRENVEFFPLPAAAECNGYRPCKRCNPRQHDMQDEQARRVQIICDYITEHLDADLSLEALAQQVHLSPYYFQRTFKQMMGITPRQYAEAKRMDCLKEHLRDGLSVTDAVYEVGFGASSRMYERADAHLGMTPTTYRNKGEDMTIVYTIVNCPLGRMLIAATERGICKIDMRHNDEELVARLIEEFPKATIANDDDAMCDYAHQIVAHLNGWQPHLDLPIDIRVTAFQQRVLSELQRIPYGETRSYKQIAEAIGNPRAARAVGNACNANPVPILIPCHRVIHSDGGITGYAFGPEVKKQILDTERENKPE</sequence>
<comment type="cofactor">
    <cofactor evidence="17">
        <name>Zn(2+)</name>
        <dbReference type="ChEBI" id="CHEBI:29105"/>
    </cofactor>
    <text evidence="17">Binds 1 zinc ion per subunit.</text>
</comment>
<dbReference type="Pfam" id="PF02805">
    <property type="entry name" value="Ada_Zn_binding"/>
    <property type="match status" value="1"/>
</dbReference>
<evidence type="ECO:0000256" key="16">
    <source>
        <dbReference type="PIRSR" id="PIRSR000409-1"/>
    </source>
</evidence>
<keyword evidence="20" id="KW-1185">Reference proteome</keyword>
<dbReference type="PANTHER" id="PTHR10815:SF14">
    <property type="entry name" value="BIFUNCTIONAL TRANSCRIPTIONAL ACTIVATOR_DNA REPAIR ENZYME ADA"/>
    <property type="match status" value="1"/>
</dbReference>
<evidence type="ECO:0000313" key="19">
    <source>
        <dbReference type="EMBL" id="QPC82942.1"/>
    </source>
</evidence>
<dbReference type="Gene3D" id="1.10.10.10">
    <property type="entry name" value="Winged helix-like DNA-binding domain superfamily/Winged helix DNA-binding domain"/>
    <property type="match status" value="1"/>
</dbReference>
<keyword evidence="9" id="KW-0805">Transcription regulation</keyword>
<dbReference type="EC" id="2.1.1.63" evidence="15"/>
<evidence type="ECO:0000259" key="18">
    <source>
        <dbReference type="PROSITE" id="PS01124"/>
    </source>
</evidence>
<evidence type="ECO:0000256" key="12">
    <source>
        <dbReference type="ARBA" id="ARBA00023163"/>
    </source>
</evidence>
<dbReference type="InterPro" id="IPR009057">
    <property type="entry name" value="Homeodomain-like_sf"/>
</dbReference>
<dbReference type="GO" id="GO:0006307">
    <property type="term" value="P:DNA alkylation repair"/>
    <property type="evidence" value="ECO:0007669"/>
    <property type="project" value="UniProtKB-UniRule"/>
</dbReference>
<evidence type="ECO:0000256" key="15">
    <source>
        <dbReference type="HAMAP-Rule" id="MF_00772"/>
    </source>
</evidence>
<protein>
    <recommendedName>
        <fullName evidence="15">Methylated-DNA--protein-cysteine methyltransferase</fullName>
        <ecNumber evidence="15">2.1.1.63</ecNumber>
    </recommendedName>
    <alternativeName>
        <fullName evidence="15">6-O-methylguanine-DNA methyltransferase</fullName>
        <shortName evidence="15">MGMT</shortName>
    </alternativeName>
    <alternativeName>
        <fullName evidence="15">O-6-methylguanine-DNA-alkyltransferase</fullName>
    </alternativeName>
</protein>
<evidence type="ECO:0000256" key="5">
    <source>
        <dbReference type="ARBA" id="ARBA00022679"/>
    </source>
</evidence>
<evidence type="ECO:0000256" key="11">
    <source>
        <dbReference type="ARBA" id="ARBA00023159"/>
    </source>
</evidence>
<proteinExistence type="inferred from homology"/>
<dbReference type="KEGG" id="pmet:G4Y79_00790"/>
<dbReference type="GO" id="GO:0003700">
    <property type="term" value="F:DNA-binding transcription factor activity"/>
    <property type="evidence" value="ECO:0007669"/>
    <property type="project" value="InterPro"/>
</dbReference>
<dbReference type="PROSITE" id="PS01124">
    <property type="entry name" value="HTH_ARAC_FAMILY_2"/>
    <property type="match status" value="1"/>
</dbReference>
<reference evidence="19 20" key="1">
    <citation type="submission" date="2020-02" db="EMBL/GenBank/DDBJ databases">
        <authorList>
            <person name="Zheng R.K."/>
            <person name="Sun C.M."/>
        </authorList>
    </citation>
    <scope>NUCLEOTIDE SEQUENCE [LARGE SCALE GENOMIC DNA]</scope>
    <source>
        <strain evidence="20">rifampicinis</strain>
    </source>
</reference>
<evidence type="ECO:0000313" key="20">
    <source>
        <dbReference type="Proteomes" id="UP000594468"/>
    </source>
</evidence>
<keyword evidence="11" id="KW-0010">Activator</keyword>
<comment type="miscellaneous">
    <text evidence="15">This enzyme catalyzes only one turnover and therefore is not strictly catalytic. According to one definition, an enzyme is a biocatalyst that acts repeatedly and over many reaction cycles.</text>
</comment>
<name>A0A7S8E9N8_9CHLR</name>
<feature type="active site" description="Nucleophile; methyl group acceptor from either O6-methylguanine or O4-methylthymine" evidence="16">
    <location>
        <position position="325"/>
    </location>
</feature>
<dbReference type="FunFam" id="3.40.10.10:FF:000001">
    <property type="entry name" value="DNA-3-methyladenine glycosylase 2"/>
    <property type="match status" value="1"/>
</dbReference>
<dbReference type="InterPro" id="IPR036217">
    <property type="entry name" value="MethylDNA_cys_MeTrfase_DNAb"/>
</dbReference>
<dbReference type="InterPro" id="IPR023546">
    <property type="entry name" value="MGMT"/>
</dbReference>
<dbReference type="InterPro" id="IPR014048">
    <property type="entry name" value="MethylDNA_cys_MeTrfase_DNA-bd"/>
</dbReference>
<evidence type="ECO:0000256" key="10">
    <source>
        <dbReference type="ARBA" id="ARBA00023125"/>
    </source>
</evidence>
<feature type="binding site" evidence="17">
    <location>
        <position position="74"/>
    </location>
    <ligand>
        <name>Zn(2+)</name>
        <dbReference type="ChEBI" id="CHEBI:29105"/>
    </ligand>
</feature>
<dbReference type="Pfam" id="PF12833">
    <property type="entry name" value="HTH_18"/>
    <property type="match status" value="1"/>
</dbReference>
<dbReference type="EMBL" id="CP062983">
    <property type="protein sequence ID" value="QPC82942.1"/>
    <property type="molecule type" value="Genomic_DNA"/>
</dbReference>
<keyword evidence="8 17" id="KW-0862">Zinc</keyword>
<dbReference type="SUPFAM" id="SSF46767">
    <property type="entry name" value="Methylated DNA-protein cysteine methyltransferase, C-terminal domain"/>
    <property type="match status" value="1"/>
</dbReference>